<accession>A0A0F7F9U2</accession>
<feature type="transmembrane region" description="Helical" evidence="1">
    <location>
        <begin position="101"/>
        <end position="120"/>
    </location>
</feature>
<keyword evidence="1" id="KW-1133">Transmembrane helix</keyword>
<dbReference type="AlphaFoldDB" id="A0A0F7F9U2"/>
<organism evidence="2 3">
    <name type="scientific">Paenibacillus durus ATCC 35681</name>
    <dbReference type="NCBI Taxonomy" id="1333534"/>
    <lineage>
        <taxon>Bacteria</taxon>
        <taxon>Bacillati</taxon>
        <taxon>Bacillota</taxon>
        <taxon>Bacilli</taxon>
        <taxon>Bacillales</taxon>
        <taxon>Paenibacillaceae</taxon>
        <taxon>Paenibacillus</taxon>
    </lineage>
</organism>
<evidence type="ECO:0000313" key="3">
    <source>
        <dbReference type="Proteomes" id="UP000034189"/>
    </source>
</evidence>
<sequence length="162" mass="18390">MSEHEKEAILRHSALAYIFGQGTRDEREAMEEQLLGEDEALSAYLDILNRHGDELPTLDDTASFSRNIMNRLPPLSDQSEPDHEHGNRLQFCHSRWYNRTIIHYLVAASLTLLFLSSGVFDRLMTGELDVVVKNGDGSAFNSEQIIQKTTGWLERLMAAGRQ</sequence>
<reference evidence="2 3" key="2">
    <citation type="journal article" date="2016" name="Genome Announc.">
        <title>Genome Sequence of a Gram-Positive Diazotroph, Paenibacillus durus Type Strain ATCC 35681.</title>
        <authorList>
            <person name="Halim M.A."/>
            <person name="Rahman A.Y."/>
            <person name="Sim K.S."/>
            <person name="Yam H.C."/>
            <person name="Rahim A.A."/>
            <person name="Ghazali A.H."/>
            <person name="Najimudin N."/>
        </authorList>
    </citation>
    <scope>NUCLEOTIDE SEQUENCE [LARGE SCALE GENOMIC DNA]</scope>
    <source>
        <strain evidence="2 3">ATCC 35681</strain>
    </source>
</reference>
<reference evidence="2 3" key="1">
    <citation type="submission" date="2015-03" db="EMBL/GenBank/DDBJ databases">
        <authorList>
            <person name="Abdul Halim M."/>
        </authorList>
    </citation>
    <scope>NUCLEOTIDE SEQUENCE [LARGE SCALE GENOMIC DNA]</scope>
    <source>
        <strain evidence="2 3">ATCC 35681</strain>
    </source>
</reference>
<dbReference type="OrthoDB" id="2678892at2"/>
<protein>
    <submittedName>
        <fullName evidence="2">Uncharacterized protein</fullName>
    </submittedName>
</protein>
<name>A0A0F7F9U2_PAEDU</name>
<dbReference type="Proteomes" id="UP000034189">
    <property type="component" value="Chromosome"/>
</dbReference>
<keyword evidence="1" id="KW-0472">Membrane</keyword>
<dbReference type="PATRIC" id="fig|1333534.5.peg.2856"/>
<gene>
    <name evidence="2" type="ORF">VK70_12955</name>
</gene>
<evidence type="ECO:0000313" key="2">
    <source>
        <dbReference type="EMBL" id="AKG35368.1"/>
    </source>
</evidence>
<dbReference type="EMBL" id="CP011114">
    <property type="protein sequence ID" value="AKG35368.1"/>
    <property type="molecule type" value="Genomic_DNA"/>
</dbReference>
<keyword evidence="1" id="KW-0812">Transmembrane</keyword>
<dbReference type="HOGENOM" id="CLU_138504_0_0_9"/>
<evidence type="ECO:0000256" key="1">
    <source>
        <dbReference type="SAM" id="Phobius"/>
    </source>
</evidence>
<dbReference type="RefSeq" id="WP_046723351.1">
    <property type="nucleotide sequence ID" value="NZ_CP011114.1"/>
</dbReference>
<proteinExistence type="predicted"/>